<dbReference type="Proteomes" id="UP000820818">
    <property type="component" value="Linkage Group LG1"/>
</dbReference>
<proteinExistence type="predicted"/>
<evidence type="ECO:0000256" key="2">
    <source>
        <dbReference type="SAM" id="MobiDB-lite"/>
    </source>
</evidence>
<evidence type="ECO:0000256" key="1">
    <source>
        <dbReference type="SAM" id="Coils"/>
    </source>
</evidence>
<keyword evidence="1" id="KW-0175">Coiled coil</keyword>
<evidence type="ECO:0000313" key="3">
    <source>
        <dbReference type="EMBL" id="KAI9565307.1"/>
    </source>
</evidence>
<evidence type="ECO:0008006" key="5">
    <source>
        <dbReference type="Google" id="ProtNLM"/>
    </source>
</evidence>
<evidence type="ECO:0000313" key="4">
    <source>
        <dbReference type="Proteomes" id="UP000820818"/>
    </source>
</evidence>
<comment type="caution">
    <text evidence="3">The sequence shown here is derived from an EMBL/GenBank/DDBJ whole genome shotgun (WGS) entry which is preliminary data.</text>
</comment>
<gene>
    <name evidence="3" type="ORF">GHT06_009096</name>
</gene>
<keyword evidence="4" id="KW-1185">Reference proteome</keyword>
<feature type="coiled-coil region" evidence="1">
    <location>
        <begin position="26"/>
        <end position="81"/>
    </location>
</feature>
<reference evidence="3 4" key="1">
    <citation type="submission" date="2022-05" db="EMBL/GenBank/DDBJ databases">
        <title>A multi-omics perspective on studying reproductive biology in Daphnia sinensis.</title>
        <authorList>
            <person name="Jia J."/>
        </authorList>
    </citation>
    <scope>NUCLEOTIDE SEQUENCE [LARGE SCALE GENOMIC DNA]</scope>
    <source>
        <strain evidence="3 4">WSL</strain>
    </source>
</reference>
<protein>
    <recommendedName>
        <fullName evidence="5">BEN domain-containing protein</fullName>
    </recommendedName>
</protein>
<organism evidence="3 4">
    <name type="scientific">Daphnia sinensis</name>
    <dbReference type="NCBI Taxonomy" id="1820382"/>
    <lineage>
        <taxon>Eukaryota</taxon>
        <taxon>Metazoa</taxon>
        <taxon>Ecdysozoa</taxon>
        <taxon>Arthropoda</taxon>
        <taxon>Crustacea</taxon>
        <taxon>Branchiopoda</taxon>
        <taxon>Diplostraca</taxon>
        <taxon>Cladocera</taxon>
        <taxon>Anomopoda</taxon>
        <taxon>Daphniidae</taxon>
        <taxon>Daphnia</taxon>
        <taxon>Daphnia similis group</taxon>
    </lineage>
</organism>
<sequence>MEIPSTDVNFTHLSQTTNQPSKKRSYEELDKENFELQEKIIKLEAYVDKLAKDCAEQEDKKADVEEELEKLKREQPLALIEKMKEHVLDLGQVLKNSIQASPSAYSPSVSYLSSPTSLGGSQVPVIRAVAPHNVVLFKEVLINEGSLRKAKVALKTDGNSKKSRNNGVSIILDALYQPEELAKMSLSGNSCPSILGSKAKPAIPKEVLDEIIGFMIRFWEQAYKGYILTEQQVKESVSAKLMAVHTKGKKIKKKCWLTTHQLRPTLQELPSLLWLPLRLHLTRMGCPTKPWRYPSVVKASTPMDDSTNME</sequence>
<dbReference type="AlphaFoldDB" id="A0AAD5PZH1"/>
<feature type="region of interest" description="Disordered" evidence="2">
    <location>
        <begin position="1"/>
        <end position="26"/>
    </location>
</feature>
<dbReference type="Gene3D" id="1.10.10.2590">
    <property type="entry name" value="BEN domain"/>
    <property type="match status" value="1"/>
</dbReference>
<accession>A0AAD5PZH1</accession>
<dbReference type="EMBL" id="WJBH02000001">
    <property type="protein sequence ID" value="KAI9565307.1"/>
    <property type="molecule type" value="Genomic_DNA"/>
</dbReference>
<name>A0AAD5PZH1_9CRUS</name>
<feature type="compositionally biased region" description="Polar residues" evidence="2">
    <location>
        <begin position="1"/>
        <end position="20"/>
    </location>
</feature>